<dbReference type="Proteomes" id="UP000238823">
    <property type="component" value="Unassembled WGS sequence"/>
</dbReference>
<gene>
    <name evidence="12" type="primary">recG</name>
    <name evidence="12" type="ORF">ENSA7_64270</name>
</gene>
<dbReference type="PROSITE" id="PS51194">
    <property type="entry name" value="HELICASE_CTER"/>
    <property type="match status" value="1"/>
</dbReference>
<dbReference type="NCBIfam" id="NF008168">
    <property type="entry name" value="PRK10917.2-2"/>
    <property type="match status" value="1"/>
</dbReference>
<dbReference type="RefSeq" id="WP_106093274.1">
    <property type="nucleotide sequence ID" value="NZ_PVNL01000122.1"/>
</dbReference>
<dbReference type="Gene3D" id="3.40.50.300">
    <property type="entry name" value="P-loop containing nucleotide triphosphate hydrolases"/>
    <property type="match status" value="2"/>
</dbReference>
<organism evidence="12 13">
    <name type="scientific">Enhygromyxa salina</name>
    <dbReference type="NCBI Taxonomy" id="215803"/>
    <lineage>
        <taxon>Bacteria</taxon>
        <taxon>Pseudomonadati</taxon>
        <taxon>Myxococcota</taxon>
        <taxon>Polyangia</taxon>
        <taxon>Nannocystales</taxon>
        <taxon>Nannocystaceae</taxon>
        <taxon>Enhygromyxa</taxon>
    </lineage>
</organism>
<proteinExistence type="predicted"/>
<dbReference type="GO" id="GO:0003677">
    <property type="term" value="F:DNA binding"/>
    <property type="evidence" value="ECO:0007669"/>
    <property type="project" value="UniProtKB-KW"/>
</dbReference>
<evidence type="ECO:0000256" key="2">
    <source>
        <dbReference type="ARBA" id="ARBA00022763"/>
    </source>
</evidence>
<evidence type="ECO:0000259" key="10">
    <source>
        <dbReference type="PROSITE" id="PS51192"/>
    </source>
</evidence>
<evidence type="ECO:0000259" key="11">
    <source>
        <dbReference type="PROSITE" id="PS51194"/>
    </source>
</evidence>
<evidence type="ECO:0000313" key="12">
    <source>
        <dbReference type="EMBL" id="PRP99043.1"/>
    </source>
</evidence>
<evidence type="ECO:0000256" key="4">
    <source>
        <dbReference type="ARBA" id="ARBA00022806"/>
    </source>
</evidence>
<dbReference type="SUPFAM" id="SSF52540">
    <property type="entry name" value="P-loop containing nucleoside triphosphate hydrolases"/>
    <property type="match status" value="2"/>
</dbReference>
<dbReference type="Gene3D" id="2.40.50.140">
    <property type="entry name" value="Nucleic acid-binding proteins"/>
    <property type="match status" value="1"/>
</dbReference>
<dbReference type="GO" id="GO:0003678">
    <property type="term" value="F:DNA helicase activity"/>
    <property type="evidence" value="ECO:0007669"/>
    <property type="project" value="TreeGrafter"/>
</dbReference>
<keyword evidence="7" id="KW-0234">DNA repair</keyword>
<dbReference type="SMART" id="SM00490">
    <property type="entry name" value="HELICc"/>
    <property type="match status" value="2"/>
</dbReference>
<dbReference type="Pfam" id="PF19833">
    <property type="entry name" value="RecG_dom3_C"/>
    <property type="match status" value="1"/>
</dbReference>
<feature type="domain" description="Helicase C-terminal" evidence="11">
    <location>
        <begin position="728"/>
        <end position="874"/>
    </location>
</feature>
<evidence type="ECO:0000256" key="1">
    <source>
        <dbReference type="ARBA" id="ARBA00022741"/>
    </source>
</evidence>
<dbReference type="InterPro" id="IPR012340">
    <property type="entry name" value="NA-bd_OB-fold"/>
</dbReference>
<dbReference type="InterPro" id="IPR027417">
    <property type="entry name" value="P-loop_NTPase"/>
</dbReference>
<comment type="caution">
    <text evidence="12">The sequence shown here is derived from an EMBL/GenBank/DDBJ whole genome shotgun (WGS) entry which is preliminary data.</text>
</comment>
<feature type="compositionally biased region" description="Low complexity" evidence="9">
    <location>
        <begin position="161"/>
        <end position="198"/>
    </location>
</feature>
<dbReference type="InterPro" id="IPR011545">
    <property type="entry name" value="DEAD/DEAH_box_helicase_dom"/>
</dbReference>
<dbReference type="InterPro" id="IPR047112">
    <property type="entry name" value="RecG/Mfd"/>
</dbReference>
<keyword evidence="4 12" id="KW-0347">Helicase</keyword>
<dbReference type="SUPFAM" id="SSF50249">
    <property type="entry name" value="Nucleic acid-binding proteins"/>
    <property type="match status" value="1"/>
</dbReference>
<dbReference type="CDD" id="cd17992">
    <property type="entry name" value="DEXHc_RecG"/>
    <property type="match status" value="1"/>
</dbReference>
<dbReference type="Pfam" id="PF00271">
    <property type="entry name" value="Helicase_C"/>
    <property type="match status" value="1"/>
</dbReference>
<evidence type="ECO:0000256" key="8">
    <source>
        <dbReference type="ARBA" id="ARBA00049819"/>
    </source>
</evidence>
<dbReference type="InterPro" id="IPR014001">
    <property type="entry name" value="Helicase_ATP-bd"/>
</dbReference>
<dbReference type="PANTHER" id="PTHR47964">
    <property type="entry name" value="ATP-DEPENDENT DNA HELICASE HOMOLOG RECG, CHLOROPLASTIC"/>
    <property type="match status" value="1"/>
</dbReference>
<dbReference type="SMART" id="SM00487">
    <property type="entry name" value="DEXDc"/>
    <property type="match status" value="1"/>
</dbReference>
<dbReference type="InterPro" id="IPR001650">
    <property type="entry name" value="Helicase_C-like"/>
</dbReference>
<evidence type="ECO:0000313" key="13">
    <source>
        <dbReference type="Proteomes" id="UP000238823"/>
    </source>
</evidence>
<accession>A0A2S9Y1R2</accession>
<evidence type="ECO:0000256" key="3">
    <source>
        <dbReference type="ARBA" id="ARBA00022801"/>
    </source>
</evidence>
<keyword evidence="5" id="KW-0067">ATP-binding</keyword>
<feature type="region of interest" description="Disordered" evidence="9">
    <location>
        <begin position="89"/>
        <end position="229"/>
    </location>
</feature>
<keyword evidence="2" id="KW-0227">DNA damage</keyword>
<evidence type="ECO:0000256" key="7">
    <source>
        <dbReference type="ARBA" id="ARBA00023204"/>
    </source>
</evidence>
<keyword evidence="1" id="KW-0547">Nucleotide-binding</keyword>
<dbReference type="AlphaFoldDB" id="A0A2S9Y1R2"/>
<protein>
    <recommendedName>
        <fullName evidence="8">Probable DNA 3'-5' helicase RecG</fullName>
    </recommendedName>
</protein>
<evidence type="ECO:0000256" key="6">
    <source>
        <dbReference type="ARBA" id="ARBA00023125"/>
    </source>
</evidence>
<dbReference type="EMBL" id="PVNL01000122">
    <property type="protein sequence ID" value="PRP99043.1"/>
    <property type="molecule type" value="Genomic_DNA"/>
</dbReference>
<dbReference type="OrthoDB" id="9804325at2"/>
<name>A0A2S9Y1R2_9BACT</name>
<dbReference type="Pfam" id="PF00270">
    <property type="entry name" value="DEAD"/>
    <property type="match status" value="1"/>
</dbReference>
<dbReference type="GO" id="GO:0016787">
    <property type="term" value="F:hydrolase activity"/>
    <property type="evidence" value="ECO:0007669"/>
    <property type="project" value="UniProtKB-KW"/>
</dbReference>
<feature type="domain" description="Helicase ATP-binding" evidence="10">
    <location>
        <begin position="533"/>
        <end position="694"/>
    </location>
</feature>
<dbReference type="PROSITE" id="PS51192">
    <property type="entry name" value="HELICASE_ATP_BIND_1"/>
    <property type="match status" value="1"/>
</dbReference>
<dbReference type="InterPro" id="IPR045562">
    <property type="entry name" value="RecG_dom3_C"/>
</dbReference>
<evidence type="ECO:0000256" key="5">
    <source>
        <dbReference type="ARBA" id="ARBA00022840"/>
    </source>
</evidence>
<evidence type="ECO:0000256" key="9">
    <source>
        <dbReference type="SAM" id="MobiDB-lite"/>
    </source>
</evidence>
<keyword evidence="3 12" id="KW-0378">Hydrolase</keyword>
<dbReference type="InterPro" id="IPR033454">
    <property type="entry name" value="RecG_wedge"/>
</dbReference>
<feature type="compositionally biased region" description="Polar residues" evidence="9">
    <location>
        <begin position="201"/>
        <end position="216"/>
    </location>
</feature>
<dbReference type="GO" id="GO:0005524">
    <property type="term" value="F:ATP binding"/>
    <property type="evidence" value="ECO:0007669"/>
    <property type="project" value="UniProtKB-KW"/>
</dbReference>
<reference evidence="12 13" key="1">
    <citation type="submission" date="2018-03" db="EMBL/GenBank/DDBJ databases">
        <title>Draft Genome Sequences of the Obligatory Marine Myxobacteria Enhygromyxa salina SWB007.</title>
        <authorList>
            <person name="Poehlein A."/>
            <person name="Moghaddam J.A."/>
            <person name="Harms H."/>
            <person name="Alanjari M."/>
            <person name="Koenig G.M."/>
            <person name="Daniel R."/>
            <person name="Schaeberle T.F."/>
        </authorList>
    </citation>
    <scope>NUCLEOTIDE SEQUENCE [LARGE SCALE GENOMIC DNA]</scope>
    <source>
        <strain evidence="12 13">SWB007</strain>
    </source>
</reference>
<sequence>MASDPLERLRLALREAAADQFAGILADGLGSRLREPTDQLLAVGVGSQERELRHFRGGLDRFDERGRQDRSRVVAHGLRLCMTLTAVRSDASEAAQPRTRRRKQDLGRRLGKSSAAANDSMAAPVGRDGTPAVSEVDAAVAPDVSAVEDRRTPKRTKQSATKKGATKQGATKKGATKQSATKKGATKQGATKQGATKTRGTKQSASEAQEPTSTATARPKPGAANEAAAVSTLPADAPELAALRAAAEVRFASVDVLSGVGGRTRDKLSARGLATIEDLAYLLPLGYEDRRHTSSLADVEEGASVVVDGVIRRFGQGWFGGRYSATLRVEQIQANGARLGLEAKWFHPVGGLGPRVTTGAPVMLAGVVKRYRGKLSMVHPEVLDPELGLGIALRYPVVEGIGQRTLQKLCRAAIERLRAAELAEPLPLELVRAHALPTQIDALSMLHDPPEDLPEPALQALMRRDSPAHRRLAFEEFFFLQLGLVRQRGVYRSTPCALPPLAAGSFDRERLRACLPFEPTAAQWRVIGEIERDLGRPKPMLRLLQGDVGSGKTAVAFAAALAVIDAGSQAALMAPTEILAEQHRSSLAPWCELAGVRVGLLTGSTPRAQRTSLLALLAAGEIDLLIGTHALLVDGVDFSRLALVVVDEQHRFGVEQRGALRGKGEAPHLMVMTATPIPRSLALTAFGELDVSVIDELPPGRVAPHTRVFAGARSLGRARAALVDRVRAGDKAYVVVPLVEASEAIAASDVEATAAAFRKLLPKHELAVVHGRMLGREKDAVMQRFRSGEVQVLVATTVIEVGVDVPDARAILVEHAERFGLAQLHQLRGRVGRSPGYSECLLHTVNERSSDAGERLQVLEASTDGFVVAERDLELRGPGEVFGTRQSGIPRLRFASFSGEGMKMLVAAREAALAIIEADPHLARHPVLRIELRLRTGDAQLWAGESG</sequence>
<dbReference type="PANTHER" id="PTHR47964:SF1">
    <property type="entry name" value="ATP-DEPENDENT DNA HELICASE HOMOLOG RECG, CHLOROPLASTIC"/>
    <property type="match status" value="1"/>
</dbReference>
<dbReference type="Pfam" id="PF17191">
    <property type="entry name" value="RecG_wedge"/>
    <property type="match status" value="1"/>
</dbReference>
<keyword evidence="6" id="KW-0238">DNA-binding</keyword>
<feature type="compositionally biased region" description="Low complexity" evidence="9">
    <location>
        <begin position="131"/>
        <end position="145"/>
    </location>
</feature>
<dbReference type="GO" id="GO:0006281">
    <property type="term" value="P:DNA repair"/>
    <property type="evidence" value="ECO:0007669"/>
    <property type="project" value="UniProtKB-KW"/>
</dbReference>